<dbReference type="PANTHER" id="PTHR34360">
    <property type="entry name" value="OS08G0519400 PROTEIN"/>
    <property type="match status" value="1"/>
</dbReference>
<evidence type="ECO:0000256" key="1">
    <source>
        <dbReference type="SAM" id="Coils"/>
    </source>
</evidence>
<evidence type="ECO:0000256" key="2">
    <source>
        <dbReference type="SAM" id="Phobius"/>
    </source>
</evidence>
<keyword evidence="2" id="KW-1133">Transmembrane helix</keyword>
<keyword evidence="1" id="KW-0175">Coiled coil</keyword>
<evidence type="ECO:0000313" key="4">
    <source>
        <dbReference type="EMBL" id="KAK1353475.1"/>
    </source>
</evidence>
<dbReference type="SUPFAM" id="SSF58113">
    <property type="entry name" value="Apolipoprotein A-I"/>
    <property type="match status" value="1"/>
</dbReference>
<feature type="signal peptide" evidence="3">
    <location>
        <begin position="1"/>
        <end position="26"/>
    </location>
</feature>
<dbReference type="AlphaFoldDB" id="A0AAD8LWR2"/>
<evidence type="ECO:0000313" key="5">
    <source>
        <dbReference type="Proteomes" id="UP001237642"/>
    </source>
</evidence>
<feature type="chain" id="PRO_5042022201" evidence="3">
    <location>
        <begin position="27"/>
        <end position="552"/>
    </location>
</feature>
<keyword evidence="5" id="KW-1185">Reference proteome</keyword>
<feature type="transmembrane region" description="Helical" evidence="2">
    <location>
        <begin position="391"/>
        <end position="415"/>
    </location>
</feature>
<dbReference type="SUPFAM" id="SSF57997">
    <property type="entry name" value="Tropomyosin"/>
    <property type="match status" value="1"/>
</dbReference>
<gene>
    <name evidence="4" type="ORF">POM88_051840</name>
</gene>
<keyword evidence="2" id="KW-0472">Membrane</keyword>
<comment type="caution">
    <text evidence="4">The sequence shown here is derived from an EMBL/GenBank/DDBJ whole genome shotgun (WGS) entry which is preliminary data.</text>
</comment>
<name>A0AAD8LWR2_9APIA</name>
<feature type="coiled-coil region" evidence="1">
    <location>
        <begin position="37"/>
        <end position="198"/>
    </location>
</feature>
<reference evidence="4" key="1">
    <citation type="submission" date="2023-02" db="EMBL/GenBank/DDBJ databases">
        <title>Genome of toxic invasive species Heracleum sosnowskyi carries increased number of genes despite the absence of recent whole-genome duplications.</title>
        <authorList>
            <person name="Schelkunov M."/>
            <person name="Shtratnikova V."/>
            <person name="Makarenko M."/>
            <person name="Klepikova A."/>
            <person name="Omelchenko D."/>
            <person name="Novikova G."/>
            <person name="Obukhova E."/>
            <person name="Bogdanov V."/>
            <person name="Penin A."/>
            <person name="Logacheva M."/>
        </authorList>
    </citation>
    <scope>NUCLEOTIDE SEQUENCE</scope>
    <source>
        <strain evidence="4">Hsosn_3</strain>
        <tissue evidence="4">Leaf</tissue>
    </source>
</reference>
<dbReference type="PANTHER" id="PTHR34360:SF16">
    <property type="entry name" value="MYOSIN HEAVY CHAIN-RELATED PROTEIN"/>
    <property type="match status" value="1"/>
</dbReference>
<dbReference type="Proteomes" id="UP001237642">
    <property type="component" value="Unassembled WGS sequence"/>
</dbReference>
<sequence>MASSNVAVLATLLLLALCSFITTTATQQQEEVSDTISNDLKDQLHLLNSKLALLESRVDERVHELKLKDENLDQLENIIQDKSTSVNSLENEVKLLKEMGSLDAKYKLVEATVRAGDLEKQVDSLKKELETQTKRKAALESRANLAEKKIQDLNHKLENLQRINDEQKNRILKTERAIQVAEEEMVKAKLEVADFSKEVREVHESWIPPWLAVRLANSQTFIIALWNEHGRPAVEMTSQKVLDKKVEFEYWLAPHIEIVKTHWVPTVKEWWFAFVTNIGPNVQLLAVKTVEIYDSSKKAIGPHIAIVKKAIDPYFKEVEQFSRPYVNLVSTTMKPHVKKAHVIFKPYSKKVLRGYRKFTKAVAVYHRQVRAIIQEFLQSHEITKAIATKEIAWYMASALTTLPVIIIFNYISAIFSKKPKKRTRHSHSSHTRRRAKRFKVSLQKELLHFHGDHVCFVLLLINRADLLFHLQSDFTIYISRKEGGTKKVNMGLTCRHREVRTDSRCSLVSPQVASASEGGVRLLSLESVSQGGFKLLDQLLKLGILLLSNYCA</sequence>
<proteinExistence type="predicted"/>
<protein>
    <submittedName>
        <fullName evidence="4">Myosin heavy chain-related</fullName>
    </submittedName>
</protein>
<accession>A0AAD8LWR2</accession>
<organism evidence="4 5">
    <name type="scientific">Heracleum sosnowskyi</name>
    <dbReference type="NCBI Taxonomy" id="360622"/>
    <lineage>
        <taxon>Eukaryota</taxon>
        <taxon>Viridiplantae</taxon>
        <taxon>Streptophyta</taxon>
        <taxon>Embryophyta</taxon>
        <taxon>Tracheophyta</taxon>
        <taxon>Spermatophyta</taxon>
        <taxon>Magnoliopsida</taxon>
        <taxon>eudicotyledons</taxon>
        <taxon>Gunneridae</taxon>
        <taxon>Pentapetalae</taxon>
        <taxon>asterids</taxon>
        <taxon>campanulids</taxon>
        <taxon>Apiales</taxon>
        <taxon>Apiaceae</taxon>
        <taxon>Apioideae</taxon>
        <taxon>apioid superclade</taxon>
        <taxon>Tordylieae</taxon>
        <taxon>Tordyliinae</taxon>
        <taxon>Heracleum</taxon>
    </lineage>
</organism>
<dbReference type="EMBL" id="JAUIZM010000012">
    <property type="protein sequence ID" value="KAK1353475.1"/>
    <property type="molecule type" value="Genomic_DNA"/>
</dbReference>
<keyword evidence="2" id="KW-0812">Transmembrane</keyword>
<keyword evidence="3" id="KW-0732">Signal</keyword>
<evidence type="ECO:0000256" key="3">
    <source>
        <dbReference type="SAM" id="SignalP"/>
    </source>
</evidence>
<reference evidence="4" key="2">
    <citation type="submission" date="2023-05" db="EMBL/GenBank/DDBJ databases">
        <authorList>
            <person name="Schelkunov M.I."/>
        </authorList>
    </citation>
    <scope>NUCLEOTIDE SEQUENCE</scope>
    <source>
        <strain evidence="4">Hsosn_3</strain>
        <tissue evidence="4">Leaf</tissue>
    </source>
</reference>
<dbReference type="Gene3D" id="1.20.5.170">
    <property type="match status" value="1"/>
</dbReference>